<comment type="caution">
    <text evidence="4">The sequence shown here is derived from an EMBL/GenBank/DDBJ whole genome shotgun (WGS) entry which is preliminary data.</text>
</comment>
<keyword evidence="1" id="KW-0812">Transmembrane</keyword>
<reference evidence="4" key="1">
    <citation type="submission" date="2023-07" db="EMBL/GenBank/DDBJ databases">
        <authorList>
            <person name="Kim M.K."/>
        </authorList>
    </citation>
    <scope>NUCLEOTIDE SEQUENCE</scope>
    <source>
        <strain evidence="4">ASUV-10-1</strain>
    </source>
</reference>
<accession>A0ABT9BGW0</accession>
<protein>
    <submittedName>
        <fullName evidence="4">DUF4129 domain-containing protein</fullName>
    </submittedName>
</protein>
<keyword evidence="2" id="KW-0732">Signal</keyword>
<dbReference type="InterPro" id="IPR025403">
    <property type="entry name" value="TgpA-like_C"/>
</dbReference>
<keyword evidence="1" id="KW-0472">Membrane</keyword>
<feature type="transmembrane region" description="Helical" evidence="1">
    <location>
        <begin position="128"/>
        <end position="146"/>
    </location>
</feature>
<gene>
    <name evidence="4" type="ORF">Q5H93_19490</name>
</gene>
<dbReference type="EMBL" id="JAUQSY010000015">
    <property type="protein sequence ID" value="MDO7876939.1"/>
    <property type="molecule type" value="Genomic_DNA"/>
</dbReference>
<proteinExistence type="predicted"/>
<feature type="domain" description="Protein-glutamine gamma-glutamyltransferase-like C-terminal" evidence="3">
    <location>
        <begin position="198"/>
        <end position="262"/>
    </location>
</feature>
<feature type="signal peptide" evidence="2">
    <location>
        <begin position="1"/>
        <end position="41"/>
    </location>
</feature>
<keyword evidence="1" id="KW-1133">Transmembrane helix</keyword>
<feature type="chain" id="PRO_5045134035" evidence="2">
    <location>
        <begin position="42"/>
        <end position="283"/>
    </location>
</feature>
<sequence>MRPRTFDNMIHGCGQRHHRQKLLRASLLCCALGLAMPLARAAQTDTLAVSTLAEDREAPTQTLPVDRSTTLPPRRADAERLRELAAQREFQYREAKTELSFWERFWNWLWEWLGKISSTKQGRTTWKYGFYAALAGILVFAVLKLLQVDIGGVFGRKPRRSTLPYDVTGENIHEVDFPTRIAEAEAAGDFRLATRLGYLAILKTLTDQGLINWQPDKTNQTYLHELSNGALRNSFREATRQFEYVWYGELPLTAALYQQVRADQRAVTAPLNGRRPSTLAPTA</sequence>
<name>A0ABT9BGW0_9BACT</name>
<keyword evidence="5" id="KW-1185">Reference proteome</keyword>
<evidence type="ECO:0000313" key="4">
    <source>
        <dbReference type="EMBL" id="MDO7876939.1"/>
    </source>
</evidence>
<organism evidence="4 5">
    <name type="scientific">Hymenobacter aranciens</name>
    <dbReference type="NCBI Taxonomy" id="3063996"/>
    <lineage>
        <taxon>Bacteria</taxon>
        <taxon>Pseudomonadati</taxon>
        <taxon>Bacteroidota</taxon>
        <taxon>Cytophagia</taxon>
        <taxon>Cytophagales</taxon>
        <taxon>Hymenobacteraceae</taxon>
        <taxon>Hymenobacter</taxon>
    </lineage>
</organism>
<dbReference type="Proteomes" id="UP001176429">
    <property type="component" value="Unassembled WGS sequence"/>
</dbReference>
<evidence type="ECO:0000256" key="2">
    <source>
        <dbReference type="SAM" id="SignalP"/>
    </source>
</evidence>
<evidence type="ECO:0000256" key="1">
    <source>
        <dbReference type="SAM" id="Phobius"/>
    </source>
</evidence>
<evidence type="ECO:0000259" key="3">
    <source>
        <dbReference type="Pfam" id="PF13559"/>
    </source>
</evidence>
<dbReference type="Pfam" id="PF13559">
    <property type="entry name" value="DUF4129"/>
    <property type="match status" value="1"/>
</dbReference>
<evidence type="ECO:0000313" key="5">
    <source>
        <dbReference type="Proteomes" id="UP001176429"/>
    </source>
</evidence>